<accession>A0A917MTZ1</accession>
<sequence>MFKLALKPQWIAFFLLALLLATMFVFLSRWQISSSISARTEADPAKNVVRPYTEVMQEHTALDTARADTVVSATGHYVAGSSYLVENKLNDGEEGFWVVSEFVPSDSGSVTYEDGASSPRAIAVARAWSSSNEIPAEPTGEVTVAGRVVGNDTPYYSNRIEEEHRGQNRVIGSAAAAQLSNLWEAPLYSGILTADAEVPAGEQLPLTETGELDLAASLIDPSGELKPVRAEQVTNDSVNWLNIFYGIEWIVFAGFALYLWWRMLKDAYEKEQNPSQFFEYEGEYWLDEATGKYYYWDPADRQYYFFDELPQQGKPS</sequence>
<keyword evidence="1" id="KW-0812">Transmembrane</keyword>
<evidence type="ECO:0000313" key="2">
    <source>
        <dbReference type="EMBL" id="GGH60243.1"/>
    </source>
</evidence>
<feature type="transmembrane region" description="Helical" evidence="1">
    <location>
        <begin position="240"/>
        <end position="261"/>
    </location>
</feature>
<organism evidence="2 3">
    <name type="scientific">Rothia aerolata</name>
    <dbReference type="NCBI Taxonomy" id="1812262"/>
    <lineage>
        <taxon>Bacteria</taxon>
        <taxon>Bacillati</taxon>
        <taxon>Actinomycetota</taxon>
        <taxon>Actinomycetes</taxon>
        <taxon>Micrococcales</taxon>
        <taxon>Micrococcaceae</taxon>
        <taxon>Rothia</taxon>
    </lineage>
</organism>
<gene>
    <name evidence="2" type="ORF">GCM10007359_08230</name>
</gene>
<dbReference type="Proteomes" id="UP000600171">
    <property type="component" value="Unassembled WGS sequence"/>
</dbReference>
<dbReference type="GO" id="GO:0005886">
    <property type="term" value="C:plasma membrane"/>
    <property type="evidence" value="ECO:0007669"/>
    <property type="project" value="UniProtKB-SubCell"/>
</dbReference>
<keyword evidence="1" id="KW-0472">Membrane</keyword>
<comment type="similarity">
    <text evidence="1">Belongs to the SURF1 family.</text>
</comment>
<dbReference type="InterPro" id="IPR002994">
    <property type="entry name" value="Surf1/Shy1"/>
</dbReference>
<comment type="caution">
    <text evidence="1">Lacks conserved residue(s) required for the propagation of feature annotation.</text>
</comment>
<dbReference type="EMBL" id="BMDC01000001">
    <property type="protein sequence ID" value="GGH60243.1"/>
    <property type="molecule type" value="Genomic_DNA"/>
</dbReference>
<protein>
    <recommendedName>
        <fullName evidence="1">SURF1-like protein</fullName>
    </recommendedName>
</protein>
<keyword evidence="1" id="KW-1133">Transmembrane helix</keyword>
<comment type="caution">
    <text evidence="2">The sequence shown here is derived from an EMBL/GenBank/DDBJ whole genome shotgun (WGS) entry which is preliminary data.</text>
</comment>
<reference evidence="2 3" key="1">
    <citation type="journal article" date="2014" name="Int. J. Syst. Evol. Microbiol.">
        <title>Complete genome sequence of Corynebacterium casei LMG S-19264T (=DSM 44701T), isolated from a smear-ripened cheese.</title>
        <authorList>
            <consortium name="US DOE Joint Genome Institute (JGI-PGF)"/>
            <person name="Walter F."/>
            <person name="Albersmeier A."/>
            <person name="Kalinowski J."/>
            <person name="Ruckert C."/>
        </authorList>
    </citation>
    <scope>NUCLEOTIDE SEQUENCE [LARGE SCALE GENOMIC DNA]</scope>
    <source>
        <strain evidence="2 3">CCM 8669</strain>
    </source>
</reference>
<evidence type="ECO:0000256" key="1">
    <source>
        <dbReference type="RuleBase" id="RU363076"/>
    </source>
</evidence>
<dbReference type="AlphaFoldDB" id="A0A917MTZ1"/>
<dbReference type="Pfam" id="PF02104">
    <property type="entry name" value="SURF1"/>
    <property type="match status" value="1"/>
</dbReference>
<evidence type="ECO:0000313" key="3">
    <source>
        <dbReference type="Proteomes" id="UP000600171"/>
    </source>
</evidence>
<dbReference type="PROSITE" id="PS50895">
    <property type="entry name" value="SURF1"/>
    <property type="match status" value="1"/>
</dbReference>
<name>A0A917MTZ1_9MICC</name>
<comment type="subcellular location">
    <subcellularLocation>
        <location evidence="1">Cell membrane</location>
        <topology evidence="1">Multi-pass membrane protein</topology>
    </subcellularLocation>
</comment>
<keyword evidence="1" id="KW-1003">Cell membrane</keyword>
<keyword evidence="3" id="KW-1185">Reference proteome</keyword>
<dbReference type="RefSeq" id="WP_188359032.1">
    <property type="nucleotide sequence ID" value="NZ_BMDC01000001.1"/>
</dbReference>
<proteinExistence type="inferred from homology"/>